<evidence type="ECO:0000313" key="3">
    <source>
        <dbReference type="EMBL" id="VFS46714.1"/>
    </source>
</evidence>
<protein>
    <submittedName>
        <fullName evidence="3">Hydrogenase isoenzymes formation protein hypC</fullName>
    </submittedName>
    <submittedName>
        <fullName evidence="2">HypC/HybG/HupF family hydrogenase formation chaperone</fullName>
    </submittedName>
</protein>
<dbReference type="PRINTS" id="PR00445">
    <property type="entry name" value="HUPFHYPC"/>
</dbReference>
<proteinExistence type="inferred from homology"/>
<dbReference type="EMBL" id="CAADJA010000002">
    <property type="protein sequence ID" value="VFS46714.1"/>
    <property type="molecule type" value="Genomic_DNA"/>
</dbReference>
<dbReference type="RefSeq" id="WP_029095545.1">
    <property type="nucleotide sequence ID" value="NZ_BRLG01000024.1"/>
</dbReference>
<gene>
    <name evidence="2" type="primary">hypC</name>
    <name evidence="2" type="ORF">CRN84_04775</name>
    <name evidence="3" type="ORF">NCTC12282_01632</name>
</gene>
<dbReference type="OrthoDB" id="9806017at2"/>
<dbReference type="NCBIfam" id="TIGR00074">
    <property type="entry name" value="hypC_hupF"/>
    <property type="match status" value="1"/>
</dbReference>
<dbReference type="PANTHER" id="PTHR35177:SF2">
    <property type="entry name" value="HYDROGENASE MATURATION FACTOR HYBG"/>
    <property type="match status" value="1"/>
</dbReference>
<dbReference type="InterPro" id="IPR019812">
    <property type="entry name" value="Hydgase_assmbl_chp_CS"/>
</dbReference>
<dbReference type="AlphaFoldDB" id="A0A2C6DIV8"/>
<dbReference type="NCBIfam" id="NF007721">
    <property type="entry name" value="PRK10413.1"/>
    <property type="match status" value="1"/>
</dbReference>
<dbReference type="SUPFAM" id="SSF159127">
    <property type="entry name" value="HupF/HypC-like"/>
    <property type="match status" value="1"/>
</dbReference>
<organism evidence="2 4">
    <name type="scientific">Budvicia aquatica</name>
    <dbReference type="NCBI Taxonomy" id="82979"/>
    <lineage>
        <taxon>Bacteria</taxon>
        <taxon>Pseudomonadati</taxon>
        <taxon>Pseudomonadota</taxon>
        <taxon>Gammaproteobacteria</taxon>
        <taxon>Enterobacterales</taxon>
        <taxon>Budviciaceae</taxon>
        <taxon>Budvicia</taxon>
    </lineage>
</organism>
<dbReference type="EMBL" id="PDDX01000001">
    <property type="protein sequence ID" value="PHI28683.1"/>
    <property type="molecule type" value="Genomic_DNA"/>
</dbReference>
<reference evidence="4" key="2">
    <citation type="submission" date="2017-09" db="EMBL/GenBank/DDBJ databases">
        <title>FDA dAtabase for Regulatory Grade micrObial Sequences (FDA-ARGOS): Supporting development and validation of Infectious Disease Dx tests.</title>
        <authorList>
            <person name="Minogue T."/>
            <person name="Wolcott M."/>
            <person name="Wasieloski L."/>
            <person name="Aguilar W."/>
            <person name="Moore D."/>
            <person name="Tallon L."/>
            <person name="Sadzewicz L."/>
            <person name="Ott S."/>
            <person name="Zhao X."/>
            <person name="Nagaraj S."/>
            <person name="Vavikolanu K."/>
            <person name="Aluvathingal J."/>
            <person name="Nadendla S."/>
            <person name="Sichtig H."/>
        </authorList>
    </citation>
    <scope>NUCLEOTIDE SEQUENCE [LARGE SCALE GENOMIC DNA]</scope>
    <source>
        <strain evidence="4">FDAARGOS_387</strain>
    </source>
</reference>
<keyword evidence="4" id="KW-1185">Reference proteome</keyword>
<dbReference type="Proteomes" id="UP000224974">
    <property type="component" value="Unassembled WGS sequence"/>
</dbReference>
<dbReference type="STRING" id="1111728.GCA_000427805_03450"/>
<sequence>MCLGVPGKIVAVGEDIHQMAQVDVCGVKREVNIALVCEGKPADLIGQWVLVHVGFAMSIIDEEEAQATLEALLAMSALEHEVGDFLGINSGADDAVRR</sequence>
<dbReference type="Pfam" id="PF01455">
    <property type="entry name" value="HupF_HypC"/>
    <property type="match status" value="1"/>
</dbReference>
<dbReference type="Proteomes" id="UP000373449">
    <property type="component" value="Unassembled WGS sequence"/>
</dbReference>
<name>A0A2C6DIV8_9GAMM</name>
<evidence type="ECO:0000256" key="1">
    <source>
        <dbReference type="ARBA" id="ARBA00006018"/>
    </source>
</evidence>
<evidence type="ECO:0000313" key="2">
    <source>
        <dbReference type="EMBL" id="PHI28683.1"/>
    </source>
</evidence>
<evidence type="ECO:0000313" key="4">
    <source>
        <dbReference type="Proteomes" id="UP000224974"/>
    </source>
</evidence>
<evidence type="ECO:0000313" key="5">
    <source>
        <dbReference type="Proteomes" id="UP000373449"/>
    </source>
</evidence>
<dbReference type="GO" id="GO:1902670">
    <property type="term" value="F:carbon dioxide binding"/>
    <property type="evidence" value="ECO:0007669"/>
    <property type="project" value="TreeGrafter"/>
</dbReference>
<dbReference type="FunFam" id="2.30.30.140:FF:000022">
    <property type="entry name" value="Hydrogenase assembly chaperone HybG"/>
    <property type="match status" value="1"/>
</dbReference>
<dbReference type="PROSITE" id="PS01097">
    <property type="entry name" value="HUPF_HYPC"/>
    <property type="match status" value="1"/>
</dbReference>
<dbReference type="GO" id="GO:0005506">
    <property type="term" value="F:iron ion binding"/>
    <property type="evidence" value="ECO:0007669"/>
    <property type="project" value="TreeGrafter"/>
</dbReference>
<dbReference type="PANTHER" id="PTHR35177">
    <property type="entry name" value="HYDROGENASE MATURATION FACTOR HYBG"/>
    <property type="match status" value="1"/>
</dbReference>
<dbReference type="GO" id="GO:0051604">
    <property type="term" value="P:protein maturation"/>
    <property type="evidence" value="ECO:0007669"/>
    <property type="project" value="TreeGrafter"/>
</dbReference>
<dbReference type="InterPro" id="IPR001109">
    <property type="entry name" value="Hydrogenase_HupF/HypC"/>
</dbReference>
<reference evidence="3 5" key="3">
    <citation type="submission" date="2019-03" db="EMBL/GenBank/DDBJ databases">
        <authorList>
            <consortium name="Pathogen Informatics"/>
        </authorList>
    </citation>
    <scope>NUCLEOTIDE SEQUENCE [LARGE SCALE GENOMIC DNA]</scope>
    <source>
        <strain evidence="3 5">NCTC12282</strain>
    </source>
</reference>
<accession>A0A2C6DIV8</accession>
<reference evidence="2" key="1">
    <citation type="submission" date="2017-09" db="EMBL/GenBank/DDBJ databases">
        <title>FDA dAtabase for Regulatory Grade micrObial Sequences (FDA-ARGOS): Supporting development and validation of Infectious Disease Dx tests.</title>
        <authorList>
            <person name="Minogue T."/>
            <person name="Wolcott M."/>
            <person name="Wasieloski L."/>
            <person name="Aguilar W."/>
            <person name="Moore D."/>
            <person name="Tallon L.J."/>
            <person name="Sadzewicz L."/>
            <person name="Ott S."/>
            <person name="Zhao X."/>
            <person name="Nagaraj S."/>
            <person name="Vavikolanu K."/>
            <person name="Aluvathingal J."/>
            <person name="Nadendla S."/>
            <person name="Sichtig H."/>
        </authorList>
    </citation>
    <scope>NUCLEOTIDE SEQUENCE</scope>
    <source>
        <strain evidence="2">FDAARGOS_387</strain>
    </source>
</reference>
<comment type="similarity">
    <text evidence="1">Belongs to the HupF/HypC family.</text>
</comment>
<dbReference type="Gene3D" id="2.30.30.140">
    <property type="match status" value="1"/>
</dbReference>